<name>A0A6J4J760_9ACTN</name>
<sequence>DAPARPGDHRGVRDTGPAGARLDRRSPADRSRAPGRGGGARGAARRPDRRRRRRDGRRGTSAGHPDVPRLPVRGGARPDRRRAVGAQRADPVGGHGDRRRGRRRGRHGLAAAPAVGGLRCV</sequence>
<feature type="compositionally biased region" description="Basic residues" evidence="1">
    <location>
        <begin position="43"/>
        <end position="56"/>
    </location>
</feature>
<feature type="compositionally biased region" description="Basic residues" evidence="1">
    <location>
        <begin position="97"/>
        <end position="107"/>
    </location>
</feature>
<evidence type="ECO:0000256" key="1">
    <source>
        <dbReference type="SAM" id="MobiDB-lite"/>
    </source>
</evidence>
<feature type="compositionally biased region" description="Basic and acidic residues" evidence="1">
    <location>
        <begin position="1"/>
        <end position="13"/>
    </location>
</feature>
<feature type="compositionally biased region" description="Basic and acidic residues" evidence="1">
    <location>
        <begin position="21"/>
        <end position="32"/>
    </location>
</feature>
<feature type="non-terminal residue" evidence="2">
    <location>
        <position position="121"/>
    </location>
</feature>
<dbReference type="AlphaFoldDB" id="A0A6J4J760"/>
<dbReference type="EMBL" id="CADCTI010000257">
    <property type="protein sequence ID" value="CAA9270326.1"/>
    <property type="molecule type" value="Genomic_DNA"/>
</dbReference>
<proteinExistence type="predicted"/>
<organism evidence="2">
    <name type="scientific">uncultured Blastococcus sp</name>
    <dbReference type="NCBI Taxonomy" id="217144"/>
    <lineage>
        <taxon>Bacteria</taxon>
        <taxon>Bacillati</taxon>
        <taxon>Actinomycetota</taxon>
        <taxon>Actinomycetes</taxon>
        <taxon>Geodermatophilales</taxon>
        <taxon>Geodermatophilaceae</taxon>
        <taxon>Blastococcus</taxon>
        <taxon>environmental samples</taxon>
    </lineage>
</organism>
<evidence type="ECO:0000313" key="2">
    <source>
        <dbReference type="EMBL" id="CAA9270326.1"/>
    </source>
</evidence>
<feature type="non-terminal residue" evidence="2">
    <location>
        <position position="1"/>
    </location>
</feature>
<feature type="region of interest" description="Disordered" evidence="1">
    <location>
        <begin position="1"/>
        <end position="121"/>
    </location>
</feature>
<protein>
    <submittedName>
        <fullName evidence="2">Integral membrane protein</fullName>
    </submittedName>
</protein>
<gene>
    <name evidence="2" type="ORF">AVDCRST_MAG57-3072</name>
</gene>
<reference evidence="2" key="1">
    <citation type="submission" date="2020-02" db="EMBL/GenBank/DDBJ databases">
        <authorList>
            <person name="Meier V. D."/>
        </authorList>
    </citation>
    <scope>NUCLEOTIDE SEQUENCE</scope>
    <source>
        <strain evidence="2">AVDCRST_MAG57</strain>
    </source>
</reference>
<accession>A0A6J4J760</accession>